<dbReference type="InterPro" id="IPR059000">
    <property type="entry name" value="ATPase_P-type_domA"/>
</dbReference>
<dbReference type="FunFam" id="2.70.150.10:FF:000054">
    <property type="entry name" value="Phospholipid-transporting ATPase"/>
    <property type="match status" value="1"/>
</dbReference>
<dbReference type="OrthoDB" id="377733at2759"/>
<organism evidence="9 10">
    <name type="scientific">Steinernema carpocapsae</name>
    <name type="common">Entomopathogenic nematode</name>
    <dbReference type="NCBI Taxonomy" id="34508"/>
    <lineage>
        <taxon>Eukaryota</taxon>
        <taxon>Metazoa</taxon>
        <taxon>Ecdysozoa</taxon>
        <taxon>Nematoda</taxon>
        <taxon>Chromadorea</taxon>
        <taxon>Rhabditida</taxon>
        <taxon>Tylenchina</taxon>
        <taxon>Panagrolaimomorpha</taxon>
        <taxon>Strongyloidoidea</taxon>
        <taxon>Steinernematidae</taxon>
        <taxon>Steinernema</taxon>
    </lineage>
</organism>
<evidence type="ECO:0000259" key="7">
    <source>
        <dbReference type="Pfam" id="PF00122"/>
    </source>
</evidence>
<reference evidence="9 10" key="2">
    <citation type="journal article" date="2019" name="G3 (Bethesda)">
        <title>Hybrid Assembly of the Genome of the Entomopathogenic Nematode Steinernema carpocapsae Identifies the X-Chromosome.</title>
        <authorList>
            <person name="Serra L."/>
            <person name="Macchietto M."/>
            <person name="Macias-Munoz A."/>
            <person name="McGill C.J."/>
            <person name="Rodriguez I.M."/>
            <person name="Rodriguez B."/>
            <person name="Murad R."/>
            <person name="Mortazavi A."/>
        </authorList>
    </citation>
    <scope>NUCLEOTIDE SEQUENCE [LARGE SCALE GENOMIC DNA]</scope>
    <source>
        <strain evidence="9 10">ALL</strain>
    </source>
</reference>
<comment type="subcellular location">
    <subcellularLocation>
        <location evidence="1">Membrane</location>
    </subcellularLocation>
</comment>
<evidence type="ECO:0000256" key="4">
    <source>
        <dbReference type="ARBA" id="ARBA00023136"/>
    </source>
</evidence>
<dbReference type="STRING" id="34508.A0A4U5MGG4"/>
<keyword evidence="3 6" id="KW-1133">Transmembrane helix</keyword>
<reference evidence="9 10" key="1">
    <citation type="journal article" date="2015" name="Genome Biol.">
        <title>Comparative genomics of Steinernema reveals deeply conserved gene regulatory networks.</title>
        <authorList>
            <person name="Dillman A.R."/>
            <person name="Macchietto M."/>
            <person name="Porter C.F."/>
            <person name="Rogers A."/>
            <person name="Williams B."/>
            <person name="Antoshechkin I."/>
            <person name="Lee M.M."/>
            <person name="Goodwin Z."/>
            <person name="Lu X."/>
            <person name="Lewis E.E."/>
            <person name="Goodrich-Blair H."/>
            <person name="Stock S.P."/>
            <person name="Adams B.J."/>
            <person name="Sternberg P.W."/>
            <person name="Mortazavi A."/>
        </authorList>
    </citation>
    <scope>NUCLEOTIDE SEQUENCE [LARGE SCALE GENOMIC DNA]</scope>
    <source>
        <strain evidence="9 10">ALL</strain>
    </source>
</reference>
<accession>A0A4U5MGG4</accession>
<feature type="region of interest" description="Disordered" evidence="5">
    <location>
        <begin position="1"/>
        <end position="21"/>
    </location>
</feature>
<evidence type="ECO:0000256" key="5">
    <source>
        <dbReference type="SAM" id="MobiDB-lite"/>
    </source>
</evidence>
<feature type="domain" description="P-type ATPase N-terminal" evidence="8">
    <location>
        <begin position="65"/>
        <end position="120"/>
    </location>
</feature>
<keyword evidence="4 6" id="KW-0472">Membrane</keyword>
<name>A0A4U5MGG4_STECR</name>
<evidence type="ECO:0000313" key="9">
    <source>
        <dbReference type="EMBL" id="TKR68360.1"/>
    </source>
</evidence>
<dbReference type="Proteomes" id="UP000298663">
    <property type="component" value="Unassembled WGS sequence"/>
</dbReference>
<keyword evidence="2 6" id="KW-0812">Transmembrane</keyword>
<keyword evidence="10" id="KW-1185">Reference proteome</keyword>
<dbReference type="InterPro" id="IPR008250">
    <property type="entry name" value="ATPase_P-typ_transduc_dom_A_sf"/>
</dbReference>
<dbReference type="AlphaFoldDB" id="A0A4U5MGG4"/>
<protein>
    <submittedName>
        <fullName evidence="9">Uncharacterized protein</fullName>
    </submittedName>
</protein>
<dbReference type="GO" id="GO:0045332">
    <property type="term" value="P:phospholipid translocation"/>
    <property type="evidence" value="ECO:0007669"/>
    <property type="project" value="TreeGrafter"/>
</dbReference>
<dbReference type="PROSITE" id="PS00154">
    <property type="entry name" value="ATPASE_E1_E2"/>
    <property type="match status" value="1"/>
</dbReference>
<dbReference type="PANTHER" id="PTHR24092">
    <property type="entry name" value="PROBABLE PHOSPHOLIPID-TRANSPORTING ATPASE"/>
    <property type="match status" value="1"/>
</dbReference>
<dbReference type="InterPro" id="IPR023298">
    <property type="entry name" value="ATPase_P-typ_TM_dom_sf"/>
</dbReference>
<evidence type="ECO:0000256" key="1">
    <source>
        <dbReference type="ARBA" id="ARBA00004370"/>
    </source>
</evidence>
<feature type="transmembrane region" description="Helical" evidence="6">
    <location>
        <begin position="96"/>
        <end position="113"/>
    </location>
</feature>
<evidence type="ECO:0000256" key="3">
    <source>
        <dbReference type="ARBA" id="ARBA00022989"/>
    </source>
</evidence>
<dbReference type="PANTHER" id="PTHR24092:SF218">
    <property type="entry name" value="PHOSPHOLIPID-TRANSPORTING ATPASE"/>
    <property type="match status" value="1"/>
</dbReference>
<dbReference type="InterPro" id="IPR018303">
    <property type="entry name" value="ATPase_P-typ_P_site"/>
</dbReference>
<feature type="domain" description="P-type ATPase A" evidence="7">
    <location>
        <begin position="161"/>
        <end position="219"/>
    </location>
</feature>
<gene>
    <name evidence="9" type="ORF">L596_024351</name>
</gene>
<dbReference type="SUPFAM" id="SSF81665">
    <property type="entry name" value="Calcium ATPase, transmembrane domain M"/>
    <property type="match status" value="1"/>
</dbReference>
<dbReference type="GO" id="GO:0140326">
    <property type="term" value="F:ATPase-coupled intramembrane lipid transporter activity"/>
    <property type="evidence" value="ECO:0007669"/>
    <property type="project" value="TreeGrafter"/>
</dbReference>
<dbReference type="EMBL" id="AZBU02000008">
    <property type="protein sequence ID" value="TKR68360.1"/>
    <property type="molecule type" value="Genomic_DNA"/>
</dbReference>
<dbReference type="InterPro" id="IPR036412">
    <property type="entry name" value="HAD-like_sf"/>
</dbReference>
<evidence type="ECO:0000313" key="10">
    <source>
        <dbReference type="Proteomes" id="UP000298663"/>
    </source>
</evidence>
<evidence type="ECO:0000256" key="2">
    <source>
        <dbReference type="ARBA" id="ARBA00022692"/>
    </source>
</evidence>
<dbReference type="Pfam" id="PF16209">
    <property type="entry name" value="PhoLip_ATPase_N"/>
    <property type="match status" value="1"/>
</dbReference>
<dbReference type="SUPFAM" id="SSF56784">
    <property type="entry name" value="HAD-like"/>
    <property type="match status" value="1"/>
</dbReference>
<dbReference type="Gene3D" id="2.70.150.10">
    <property type="entry name" value="Calcium-transporting ATPase, cytoplasmic transduction domain A"/>
    <property type="match status" value="1"/>
</dbReference>
<dbReference type="Pfam" id="PF00122">
    <property type="entry name" value="E1-E2_ATPase"/>
    <property type="match status" value="1"/>
</dbReference>
<comment type="caution">
    <text evidence="9">The sequence shown here is derived from an EMBL/GenBank/DDBJ whole genome shotgun (WGS) entry which is preliminary data.</text>
</comment>
<evidence type="ECO:0000256" key="6">
    <source>
        <dbReference type="SAM" id="Phobius"/>
    </source>
</evidence>
<feature type="compositionally biased region" description="Basic residues" evidence="5">
    <location>
        <begin position="1"/>
        <end position="14"/>
    </location>
</feature>
<dbReference type="SUPFAM" id="SSF81653">
    <property type="entry name" value="Calcium ATPase, transduction domain A"/>
    <property type="match status" value="1"/>
</dbReference>
<dbReference type="InterPro" id="IPR032631">
    <property type="entry name" value="P-type_ATPase_N"/>
</dbReference>
<feature type="transmembrane region" description="Helical" evidence="6">
    <location>
        <begin position="324"/>
        <end position="347"/>
    </location>
</feature>
<evidence type="ECO:0000259" key="8">
    <source>
        <dbReference type="Pfam" id="PF16209"/>
    </source>
</evidence>
<proteinExistence type="predicted"/>
<dbReference type="GO" id="GO:0005886">
    <property type="term" value="C:plasma membrane"/>
    <property type="evidence" value="ECO:0007669"/>
    <property type="project" value="TreeGrafter"/>
</dbReference>
<feature type="transmembrane region" description="Helical" evidence="6">
    <location>
        <begin position="119"/>
        <end position="138"/>
    </location>
</feature>
<sequence>MASAAKLRKTHRRTSTQWDPTQPVLDKFSTLSLPNFDSFFKKAEPPHHREITPNSDDQPRYRRTNYRKYAHNGISTTKYNVLTFIPLNLFYQLRRLANIYFLFIAGLNFAPQIAATNRYAGLAPISIIMLLTALKDLFEDFRRHREDKKINTSTCHVWDSYENRFRKVIWQHIIVGDIVYLASDETIPADLLIIKSSDPHGQVFVETANLDGETSRKQLGVLAHCRRFCGNHCTPEACAQLFRGEITCDHPNNEIKKISGNMHYEDGEKDRITKANVMLRGCQVRNTSYVIGVVLYAGMETKAMLSNGHAKNKRSSLEKTTNRFVLVCIGILVAISSTCMGFYISIGKNSEAPFTVQNSDETPFWDAFWNFCNVIIDFQVLVPLSLYISVEAIRGFQLQFMSFDSQMYHPETDRNFAFHAMNIPEELGQIKYVLSDKTGTLTENRMIFKNCVIAGERFPGNVTPVRGESEVTPCINDELQRLLSSGIPQDSRIHSFMYALAVCNTVAPLGHRIKEQDANVVDNGYLTNSGTFCVGNSMFFDGKASESVIEISAPTPQEETPPSEVEVVEEQESEQSASCGVVEVPEASTSELRGLRRSPTWKSFENSLRIVGRK</sequence>